<dbReference type="PROSITE" id="PS50215">
    <property type="entry name" value="ADAM_MEPRO"/>
    <property type="match status" value="1"/>
</dbReference>
<evidence type="ECO:0000313" key="15">
    <source>
        <dbReference type="Proteomes" id="UP000324222"/>
    </source>
</evidence>
<feature type="compositionally biased region" description="Pro residues" evidence="9">
    <location>
        <begin position="852"/>
        <end position="861"/>
    </location>
</feature>
<evidence type="ECO:0000259" key="11">
    <source>
        <dbReference type="PROSITE" id="PS50026"/>
    </source>
</evidence>
<dbReference type="SMART" id="SM00608">
    <property type="entry name" value="ACR"/>
    <property type="match status" value="1"/>
</dbReference>
<dbReference type="Pfam" id="PF00200">
    <property type="entry name" value="Disintegrin"/>
    <property type="match status" value="1"/>
</dbReference>
<dbReference type="InterPro" id="IPR000742">
    <property type="entry name" value="EGF"/>
</dbReference>
<dbReference type="GO" id="GO:0006508">
    <property type="term" value="P:proteolysis"/>
    <property type="evidence" value="ECO:0007669"/>
    <property type="project" value="InterPro"/>
</dbReference>
<feature type="compositionally biased region" description="Basic and acidic residues" evidence="9">
    <location>
        <begin position="769"/>
        <end position="789"/>
    </location>
</feature>
<dbReference type="OrthoDB" id="5951731at2759"/>
<feature type="region of interest" description="Disordered" evidence="9">
    <location>
        <begin position="691"/>
        <end position="912"/>
    </location>
</feature>
<dbReference type="GO" id="GO:0016020">
    <property type="term" value="C:membrane"/>
    <property type="evidence" value="ECO:0007669"/>
    <property type="project" value="UniProtKB-SubCell"/>
</dbReference>
<comment type="subcellular location">
    <subcellularLocation>
        <location evidence="1">Membrane</location>
        <topology evidence="1">Single-pass membrane protein</topology>
    </subcellularLocation>
</comment>
<feature type="disulfide bond" evidence="6">
    <location>
        <begin position="247"/>
        <end position="267"/>
    </location>
</feature>
<keyword evidence="14" id="KW-0401">Integrin</keyword>
<feature type="compositionally biased region" description="Basic and acidic residues" evidence="9">
    <location>
        <begin position="691"/>
        <end position="707"/>
    </location>
</feature>
<feature type="compositionally biased region" description="Basic and acidic residues" evidence="9">
    <location>
        <begin position="899"/>
        <end position="912"/>
    </location>
</feature>
<keyword evidence="15" id="KW-1185">Reference proteome</keyword>
<feature type="active site" evidence="8">
    <location>
        <position position="120"/>
    </location>
</feature>
<evidence type="ECO:0000256" key="10">
    <source>
        <dbReference type="SAM" id="Phobius"/>
    </source>
</evidence>
<evidence type="ECO:0000256" key="2">
    <source>
        <dbReference type="ARBA" id="ARBA00022692"/>
    </source>
</evidence>
<dbReference type="InterPro" id="IPR001590">
    <property type="entry name" value="Peptidase_M12B"/>
</dbReference>
<dbReference type="EMBL" id="VSRR010000848">
    <property type="protein sequence ID" value="MPC20228.1"/>
    <property type="molecule type" value="Genomic_DNA"/>
</dbReference>
<dbReference type="InterPro" id="IPR036436">
    <property type="entry name" value="Disintegrin_dom_sf"/>
</dbReference>
<dbReference type="PROSITE" id="PS01186">
    <property type="entry name" value="EGF_2"/>
    <property type="match status" value="1"/>
</dbReference>
<feature type="domain" description="Peptidase M12B" evidence="13">
    <location>
        <begin position="18"/>
        <end position="181"/>
    </location>
</feature>
<reference evidence="14 15" key="1">
    <citation type="submission" date="2019-05" db="EMBL/GenBank/DDBJ databases">
        <title>Another draft genome of Portunus trituberculatus and its Hox gene families provides insights of decapod evolution.</title>
        <authorList>
            <person name="Jeong J.-H."/>
            <person name="Song I."/>
            <person name="Kim S."/>
            <person name="Choi T."/>
            <person name="Kim D."/>
            <person name="Ryu S."/>
            <person name="Kim W."/>
        </authorList>
    </citation>
    <scope>NUCLEOTIDE SEQUENCE [LARGE SCALE GENOMIC DNA]</scope>
    <source>
        <tissue evidence="14">Muscle</tissue>
    </source>
</reference>
<dbReference type="Proteomes" id="UP000324222">
    <property type="component" value="Unassembled WGS sequence"/>
</dbReference>
<dbReference type="Pfam" id="PF01421">
    <property type="entry name" value="Reprolysin"/>
    <property type="match status" value="1"/>
</dbReference>
<feature type="compositionally biased region" description="Low complexity" evidence="9">
    <location>
        <begin position="822"/>
        <end position="841"/>
    </location>
</feature>
<evidence type="ECO:0000256" key="7">
    <source>
        <dbReference type="PROSITE-ProRule" id="PRU00076"/>
    </source>
</evidence>
<evidence type="ECO:0000256" key="5">
    <source>
        <dbReference type="ARBA" id="ARBA00023157"/>
    </source>
</evidence>
<evidence type="ECO:0000256" key="4">
    <source>
        <dbReference type="ARBA" id="ARBA00023136"/>
    </source>
</evidence>
<proteinExistence type="predicted"/>
<dbReference type="GO" id="GO:0004222">
    <property type="term" value="F:metalloendopeptidase activity"/>
    <property type="evidence" value="ECO:0007669"/>
    <property type="project" value="InterPro"/>
</dbReference>
<dbReference type="InterPro" id="IPR024079">
    <property type="entry name" value="MetalloPept_cat_dom_sf"/>
</dbReference>
<evidence type="ECO:0000313" key="14">
    <source>
        <dbReference type="EMBL" id="MPC20228.1"/>
    </source>
</evidence>
<keyword evidence="5 7" id="KW-1015">Disulfide bond</keyword>
<keyword evidence="3 10" id="KW-1133">Transmembrane helix</keyword>
<feature type="compositionally biased region" description="Polar residues" evidence="9">
    <location>
        <begin position="842"/>
        <end position="851"/>
    </location>
</feature>
<feature type="compositionally biased region" description="Pro residues" evidence="9">
    <location>
        <begin position="791"/>
        <end position="802"/>
    </location>
</feature>
<dbReference type="SUPFAM" id="SSF57552">
    <property type="entry name" value="Blood coagulation inhibitor (disintegrin)"/>
    <property type="match status" value="1"/>
</dbReference>
<dbReference type="GO" id="GO:0046872">
    <property type="term" value="F:metal ion binding"/>
    <property type="evidence" value="ECO:0007669"/>
    <property type="project" value="UniProtKB-KW"/>
</dbReference>
<feature type="domain" description="Disintegrin" evidence="12">
    <location>
        <begin position="187"/>
        <end position="275"/>
    </location>
</feature>
<sequence length="912" mass="99978">MREPKKARGVDIISPPQVYRPLGVVVVLSHLEVWESGDKIPVTANYEQNLAHFKKYRLEMMEKKPHYNNDNTMLLTTVNFKGRTVGYAIVSGMCKTENSAGVVQDKRDHVGVVAYTVSHEMGHNFGMKHDGPECRCATPFCIMSGTGSDSFKPHVSWSSCSQQVIEKNVDSESYQCLINVPTRMYPRSSCGDGVVDYGEECDCGPKEFCDNPCCVAATCRFAVNATCASGPCCDTKKCQFKPAGVGCREAFTECDLPEFCSGNSESCPEDFTKADGTPCDRSQVSDGRLAHVVVCRCVIPVLSVLVTFIVTWLAQGHCYEGRCGSHGGMCRAVWGQHAVEAEDACYSNLNKRGGTNGNCGFKGHTKDELLPCQDGDVLCGSLHCLAGQNAVPVLRVAMNYGTFTLARHQCQYVVASRKLLERYWLTPDGAKCGQGKMCLKQKCVNISEPSGDCRGGCSGHGVCNSLNHCHCDPGYAPPDCSRKGEGGSIDSARTGRGRYIDPLWEALFVLALLALGVAILLCCLWSHVRRWWEARGRASTLPCCARCLDACCCPLMSLITDRLCTRKRNEKVTKDAKQAWEQDKMICRVDLDLKDKDSHTYSWGVANEKLVTEVVTMKPSFSPDFRRKIQLTSRHCAPHTLAPQTVDHPAYIHSISVDSGCVSDVEEAVVEPYNSRVSMKSLVSLFKKFGTRQEKEASPPKTYERQRSVPLRRLIVDPLAGSHSSRQGTPSPDNARLGWSRSVSQNEKSACTGRPGGLPPPPPLATEKPYTKKDKSPHGCKSTRQEDVRPQSPPLRPAPTPASAPHHAPSWQQRRPMMPPGKKQTSTTIKTQSKTEITTKINVSQQDKAPQTSPPRRPLLPPGKGSEPARAAKLPKAPDACSKPRAAEKAPPPHTTGGKVKDLAKKIEKQRQ</sequence>
<feature type="domain" description="EGF-like" evidence="11">
    <location>
        <begin position="449"/>
        <end position="481"/>
    </location>
</feature>
<dbReference type="Gene3D" id="4.10.70.10">
    <property type="entry name" value="Disintegrin domain"/>
    <property type="match status" value="1"/>
</dbReference>
<evidence type="ECO:0000256" key="8">
    <source>
        <dbReference type="PROSITE-ProRule" id="PRU00276"/>
    </source>
</evidence>
<feature type="compositionally biased region" description="Polar residues" evidence="9">
    <location>
        <begin position="722"/>
        <end position="732"/>
    </location>
</feature>
<evidence type="ECO:0000259" key="12">
    <source>
        <dbReference type="PROSITE" id="PS50214"/>
    </source>
</evidence>
<feature type="binding site" evidence="8">
    <location>
        <position position="119"/>
    </location>
    <ligand>
        <name>Zn(2+)</name>
        <dbReference type="ChEBI" id="CHEBI:29105"/>
        <note>catalytic</note>
    </ligand>
</feature>
<comment type="caution">
    <text evidence="7">Lacks conserved residue(s) required for the propagation of feature annotation.</text>
</comment>
<dbReference type="CDD" id="cd04269">
    <property type="entry name" value="ZnMc_adamalysin_II_like"/>
    <property type="match status" value="1"/>
</dbReference>
<dbReference type="PROSITE" id="PS50214">
    <property type="entry name" value="DISINTEGRIN_2"/>
    <property type="match status" value="1"/>
</dbReference>
<dbReference type="PANTHER" id="PTHR11905:SF247">
    <property type="entry name" value="PEPTIDASE M12B DOMAIN-CONTAINING PROTEIN"/>
    <property type="match status" value="1"/>
</dbReference>
<keyword evidence="8" id="KW-0862">Zinc</keyword>
<dbReference type="AlphaFoldDB" id="A0A5B7DFW9"/>
<dbReference type="PROSITE" id="PS50026">
    <property type="entry name" value="EGF_3"/>
    <property type="match status" value="1"/>
</dbReference>
<name>A0A5B7DFW9_PORTR</name>
<gene>
    <name evidence="14" type="primary">ADAM28</name>
    <name evidence="14" type="ORF">E2C01_013162</name>
</gene>
<dbReference type="InterPro" id="IPR006586">
    <property type="entry name" value="ADAM_Cys-rich"/>
</dbReference>
<evidence type="ECO:0000256" key="6">
    <source>
        <dbReference type="PROSITE-ProRule" id="PRU00068"/>
    </source>
</evidence>
<evidence type="ECO:0000256" key="1">
    <source>
        <dbReference type="ARBA" id="ARBA00004167"/>
    </source>
</evidence>
<accession>A0A5B7DFW9</accession>
<dbReference type="PANTHER" id="PTHR11905">
    <property type="entry name" value="ADAM A DISINTEGRIN AND METALLOPROTEASE DOMAIN"/>
    <property type="match status" value="1"/>
</dbReference>
<organism evidence="14 15">
    <name type="scientific">Portunus trituberculatus</name>
    <name type="common">Swimming crab</name>
    <name type="synonym">Neptunus trituberculatus</name>
    <dbReference type="NCBI Taxonomy" id="210409"/>
    <lineage>
        <taxon>Eukaryota</taxon>
        <taxon>Metazoa</taxon>
        <taxon>Ecdysozoa</taxon>
        <taxon>Arthropoda</taxon>
        <taxon>Crustacea</taxon>
        <taxon>Multicrustacea</taxon>
        <taxon>Malacostraca</taxon>
        <taxon>Eumalacostraca</taxon>
        <taxon>Eucarida</taxon>
        <taxon>Decapoda</taxon>
        <taxon>Pleocyemata</taxon>
        <taxon>Brachyura</taxon>
        <taxon>Eubrachyura</taxon>
        <taxon>Portunoidea</taxon>
        <taxon>Portunidae</taxon>
        <taxon>Portuninae</taxon>
        <taxon>Portunus</taxon>
    </lineage>
</organism>
<dbReference type="Gene3D" id="3.40.390.10">
    <property type="entry name" value="Collagenase (Catalytic Domain)"/>
    <property type="match status" value="1"/>
</dbReference>
<keyword evidence="8" id="KW-0479">Metal-binding</keyword>
<evidence type="ECO:0000256" key="3">
    <source>
        <dbReference type="ARBA" id="ARBA00022989"/>
    </source>
</evidence>
<feature type="disulfide bond" evidence="7">
    <location>
        <begin position="453"/>
        <end position="463"/>
    </location>
</feature>
<feature type="transmembrane region" description="Helical" evidence="10">
    <location>
        <begin position="293"/>
        <end position="314"/>
    </location>
</feature>
<dbReference type="SUPFAM" id="SSF55486">
    <property type="entry name" value="Metalloproteases ('zincins'), catalytic domain"/>
    <property type="match status" value="1"/>
</dbReference>
<protein>
    <submittedName>
        <fullName evidence="14">Disintegrin and metalloproteinase domain-containing protein 28</fullName>
    </submittedName>
</protein>
<keyword evidence="2 10" id="KW-0812">Transmembrane</keyword>
<feature type="transmembrane region" description="Helical" evidence="10">
    <location>
        <begin position="503"/>
        <end position="525"/>
    </location>
</feature>
<feature type="disulfide bond" evidence="8">
    <location>
        <begin position="136"/>
        <end position="141"/>
    </location>
</feature>
<dbReference type="InterPro" id="IPR001762">
    <property type="entry name" value="Disintegrin_dom"/>
</dbReference>
<feature type="disulfide bond" evidence="7">
    <location>
        <begin position="471"/>
        <end position="480"/>
    </location>
</feature>
<keyword evidence="4 10" id="KW-0472">Membrane</keyword>
<comment type="caution">
    <text evidence="14">The sequence shown here is derived from an EMBL/GenBank/DDBJ whole genome shotgun (WGS) entry which is preliminary data.</text>
</comment>
<dbReference type="FunFam" id="4.10.70.10:FF:000001">
    <property type="entry name" value="Disintegrin and metalloproteinase domain-containing protein 22"/>
    <property type="match status" value="1"/>
</dbReference>
<evidence type="ECO:0000259" key="13">
    <source>
        <dbReference type="PROSITE" id="PS50215"/>
    </source>
</evidence>
<evidence type="ECO:0000256" key="9">
    <source>
        <dbReference type="SAM" id="MobiDB-lite"/>
    </source>
</evidence>
<dbReference type="GO" id="GO:0007229">
    <property type="term" value="P:integrin-mediated signaling pathway"/>
    <property type="evidence" value="ECO:0007669"/>
    <property type="project" value="UniProtKB-KW"/>
</dbReference>
<dbReference type="InterPro" id="IPR034027">
    <property type="entry name" value="Reprolysin_adamalysin"/>
</dbReference>
<dbReference type="SMART" id="SM00050">
    <property type="entry name" value="DISIN"/>
    <property type="match status" value="1"/>
</dbReference>
<dbReference type="Pfam" id="PF08516">
    <property type="entry name" value="ADAM_CR"/>
    <property type="match status" value="1"/>
</dbReference>
<feature type="binding site" evidence="8">
    <location>
        <position position="123"/>
    </location>
    <ligand>
        <name>Zn(2+)</name>
        <dbReference type="ChEBI" id="CHEBI:29105"/>
        <note>catalytic</note>
    </ligand>
</feature>
<keyword evidence="7" id="KW-0245">EGF-like domain</keyword>
<feature type="binding site" evidence="8">
    <location>
        <position position="129"/>
    </location>
    <ligand>
        <name>Zn(2+)</name>
        <dbReference type="ChEBI" id="CHEBI:29105"/>
        <note>catalytic</note>
    </ligand>
</feature>